<dbReference type="EMBL" id="CAUDKO010000008">
    <property type="protein sequence ID" value="CAJ0884947.1"/>
    <property type="molecule type" value="Genomic_DNA"/>
</dbReference>
<keyword evidence="1" id="KW-0229">DNA integration</keyword>
<dbReference type="GO" id="GO:0003677">
    <property type="term" value="F:DNA binding"/>
    <property type="evidence" value="ECO:0007669"/>
    <property type="project" value="UniProtKB-UniRule"/>
</dbReference>
<dbReference type="Proteomes" id="UP001189792">
    <property type="component" value="Unassembled WGS sequence"/>
</dbReference>
<protein>
    <recommendedName>
        <fullName evidence="4">Core-binding (CB) domain-containing protein</fullName>
    </recommendedName>
</protein>
<dbReference type="Proteomes" id="UP001190491">
    <property type="component" value="Unassembled WGS sequence"/>
</dbReference>
<dbReference type="Gene3D" id="1.10.150.130">
    <property type="match status" value="1"/>
</dbReference>
<sequence>MARAGLSRLDVKRARNSLVAQGQHPSIDAIRIALGNTGSKTTIHRYLKELEEEEGAALTMTDVDRYLEAATRDNTRRSYQSAVRHFEVEWGGFLPASADSIARYLAPHAQTLSINTLRQRLAALAQWHLAQGFPDLTRVIHVRKVPKV</sequence>
<organism evidence="5 8">
    <name type="scientific">Ralstonia flatus</name>
    <dbReference type="NCBI Taxonomy" id="3058601"/>
    <lineage>
        <taxon>Bacteria</taxon>
        <taxon>Pseudomonadati</taxon>
        <taxon>Pseudomonadota</taxon>
        <taxon>Betaproteobacteria</taxon>
        <taxon>Burkholderiales</taxon>
        <taxon>Burkholderiaceae</taxon>
        <taxon>Ralstonia</taxon>
    </lineage>
</organism>
<evidence type="ECO:0000313" key="6">
    <source>
        <dbReference type="EMBL" id="CAJ0900969.1"/>
    </source>
</evidence>
<feature type="domain" description="Core-binding (CB)" evidence="4">
    <location>
        <begin position="57"/>
        <end position="132"/>
    </location>
</feature>
<dbReference type="InterPro" id="IPR021104">
    <property type="entry name" value="KfrA_DNA-bd_N"/>
</dbReference>
<keyword evidence="7" id="KW-1185">Reference proteome</keyword>
<dbReference type="Pfam" id="PF11740">
    <property type="entry name" value="KfrA_N"/>
    <property type="match status" value="1"/>
</dbReference>
<dbReference type="InterPro" id="IPR044068">
    <property type="entry name" value="CB"/>
</dbReference>
<dbReference type="RefSeq" id="WP_253913053.1">
    <property type="nucleotide sequence ID" value="NZ_CAUDKO010000008.1"/>
</dbReference>
<evidence type="ECO:0000313" key="8">
    <source>
        <dbReference type="Proteomes" id="UP001190491"/>
    </source>
</evidence>
<evidence type="ECO:0000259" key="4">
    <source>
        <dbReference type="PROSITE" id="PS51900"/>
    </source>
</evidence>
<dbReference type="AlphaFoldDB" id="A0AAD2F9V9"/>
<accession>A0AAD2F9V9</accession>
<evidence type="ECO:0000313" key="7">
    <source>
        <dbReference type="Proteomes" id="UP001189792"/>
    </source>
</evidence>
<keyword evidence="2 3" id="KW-0238">DNA-binding</keyword>
<dbReference type="EMBL" id="CAUDLI010000012">
    <property type="protein sequence ID" value="CAJ0900969.1"/>
    <property type="molecule type" value="Genomic_DNA"/>
</dbReference>
<dbReference type="InterPro" id="IPR010998">
    <property type="entry name" value="Integrase_recombinase_N"/>
</dbReference>
<evidence type="ECO:0000256" key="3">
    <source>
        <dbReference type="PROSITE-ProRule" id="PRU01248"/>
    </source>
</evidence>
<dbReference type="PROSITE" id="PS51900">
    <property type="entry name" value="CB"/>
    <property type="match status" value="1"/>
</dbReference>
<dbReference type="SUPFAM" id="SSF47823">
    <property type="entry name" value="lambda integrase-like, N-terminal domain"/>
    <property type="match status" value="1"/>
</dbReference>
<comment type="caution">
    <text evidence="5">The sequence shown here is derived from an EMBL/GenBank/DDBJ whole genome shotgun (WGS) entry which is preliminary data.</text>
</comment>
<dbReference type="GO" id="GO:0015074">
    <property type="term" value="P:DNA integration"/>
    <property type="evidence" value="ECO:0007669"/>
    <property type="project" value="UniProtKB-KW"/>
</dbReference>
<gene>
    <name evidence="6" type="ORF">R77564_04514</name>
    <name evidence="5" type="ORF">R77567_03713</name>
</gene>
<evidence type="ECO:0000313" key="5">
    <source>
        <dbReference type="EMBL" id="CAJ0884947.1"/>
    </source>
</evidence>
<name>A0AAD2F9V9_9RALS</name>
<proteinExistence type="predicted"/>
<evidence type="ECO:0000256" key="2">
    <source>
        <dbReference type="ARBA" id="ARBA00023125"/>
    </source>
</evidence>
<reference evidence="5 7" key="1">
    <citation type="submission" date="2023-07" db="EMBL/GenBank/DDBJ databases">
        <authorList>
            <person name="Peeters C."/>
        </authorList>
    </citation>
    <scope>NUCLEOTIDE SEQUENCE</scope>
    <source>
        <strain evidence="6 7">LMG 32965</strain>
        <strain evidence="5">R-77567</strain>
    </source>
</reference>
<evidence type="ECO:0000256" key="1">
    <source>
        <dbReference type="ARBA" id="ARBA00022908"/>
    </source>
</evidence>